<evidence type="ECO:0000313" key="2">
    <source>
        <dbReference type="EMBL" id="MDQ0932464.1"/>
    </source>
</evidence>
<dbReference type="Proteomes" id="UP001223072">
    <property type="component" value="Unassembled WGS sequence"/>
</dbReference>
<gene>
    <name evidence="2" type="ORF">QFZ49_002394</name>
</gene>
<reference evidence="2 3" key="1">
    <citation type="submission" date="2023-07" db="EMBL/GenBank/DDBJ databases">
        <title>Comparative genomics of wheat-associated soil bacteria to identify genetic determinants of phenazine resistance.</title>
        <authorList>
            <person name="Mouncey N."/>
        </authorList>
    </citation>
    <scope>NUCLEOTIDE SEQUENCE [LARGE SCALE GENOMIC DNA]</scope>
    <source>
        <strain evidence="2 3">W2I16</strain>
    </source>
</reference>
<dbReference type="EMBL" id="JAUSZS010000003">
    <property type="protein sequence ID" value="MDQ0932464.1"/>
    <property type="molecule type" value="Genomic_DNA"/>
</dbReference>
<name>A0ABU0RKE3_9ACTN</name>
<evidence type="ECO:0000256" key="1">
    <source>
        <dbReference type="SAM" id="MobiDB-lite"/>
    </source>
</evidence>
<proteinExistence type="predicted"/>
<organism evidence="2 3">
    <name type="scientific">Streptomyces turgidiscabies</name>
    <dbReference type="NCBI Taxonomy" id="85558"/>
    <lineage>
        <taxon>Bacteria</taxon>
        <taxon>Bacillati</taxon>
        <taxon>Actinomycetota</taxon>
        <taxon>Actinomycetes</taxon>
        <taxon>Kitasatosporales</taxon>
        <taxon>Streptomycetaceae</taxon>
        <taxon>Streptomyces</taxon>
    </lineage>
</organism>
<comment type="caution">
    <text evidence="2">The sequence shown here is derived from an EMBL/GenBank/DDBJ whole genome shotgun (WGS) entry which is preliminary data.</text>
</comment>
<sequence length="40" mass="4417">MPARPAKTTTNARPSSRVFRPPIRLETKPVTSIATAVIRK</sequence>
<protein>
    <submittedName>
        <fullName evidence="2">Uncharacterized protein</fullName>
    </submittedName>
</protein>
<evidence type="ECO:0000313" key="3">
    <source>
        <dbReference type="Proteomes" id="UP001223072"/>
    </source>
</evidence>
<accession>A0ABU0RKE3</accession>
<keyword evidence="3" id="KW-1185">Reference proteome</keyword>
<feature type="region of interest" description="Disordered" evidence="1">
    <location>
        <begin position="1"/>
        <end position="20"/>
    </location>
</feature>